<keyword evidence="3" id="KW-0285">Flavoprotein</keyword>
<feature type="domain" description="FAD dependent oxidoreductase" evidence="6">
    <location>
        <begin position="4"/>
        <end position="367"/>
    </location>
</feature>
<dbReference type="InterPro" id="IPR006076">
    <property type="entry name" value="FAD-dep_OxRdtase"/>
</dbReference>
<protein>
    <submittedName>
        <fullName evidence="7">Sarcosine oxidase</fullName>
    </submittedName>
</protein>
<dbReference type="NCBIfam" id="NF008425">
    <property type="entry name" value="PRK11259.1"/>
    <property type="match status" value="1"/>
</dbReference>
<dbReference type="InterPro" id="IPR045170">
    <property type="entry name" value="MTOX"/>
</dbReference>
<evidence type="ECO:0000313" key="7">
    <source>
        <dbReference type="EMBL" id="EPS67497.1"/>
    </source>
</evidence>
<evidence type="ECO:0000256" key="1">
    <source>
        <dbReference type="ARBA" id="ARBA00001974"/>
    </source>
</evidence>
<evidence type="ECO:0000256" key="3">
    <source>
        <dbReference type="ARBA" id="ARBA00022630"/>
    </source>
</evidence>
<dbReference type="Gene3D" id="3.50.50.60">
    <property type="entry name" value="FAD/NAD(P)-binding domain"/>
    <property type="match status" value="1"/>
</dbReference>
<reference evidence="7 8" key="1">
    <citation type="journal article" date="2013" name="BMC Genomics">
        <title>The miniature genome of a carnivorous plant Genlisea aurea contains a low number of genes and short non-coding sequences.</title>
        <authorList>
            <person name="Leushkin E.V."/>
            <person name="Sutormin R.A."/>
            <person name="Nabieva E.R."/>
            <person name="Penin A.A."/>
            <person name="Kondrashov A.S."/>
            <person name="Logacheva M.D."/>
        </authorList>
    </citation>
    <scope>NUCLEOTIDE SEQUENCE [LARGE SCALE GENOMIC DNA]</scope>
</reference>
<feature type="non-terminal residue" evidence="7">
    <location>
        <position position="395"/>
    </location>
</feature>
<gene>
    <name evidence="7" type="ORF">M569_07279</name>
</gene>
<dbReference type="GO" id="GO:0008115">
    <property type="term" value="F:sarcosine oxidase activity"/>
    <property type="evidence" value="ECO:0007669"/>
    <property type="project" value="TreeGrafter"/>
</dbReference>
<dbReference type="OrthoDB" id="424974at2759"/>
<dbReference type="SUPFAM" id="SSF51905">
    <property type="entry name" value="FAD/NAD(P)-binding domain"/>
    <property type="match status" value="1"/>
</dbReference>
<comment type="cofactor">
    <cofactor evidence="1">
        <name>FAD</name>
        <dbReference type="ChEBI" id="CHEBI:57692"/>
    </cofactor>
</comment>
<accession>S8E567</accession>
<organism evidence="7 8">
    <name type="scientific">Genlisea aurea</name>
    <dbReference type="NCBI Taxonomy" id="192259"/>
    <lineage>
        <taxon>Eukaryota</taxon>
        <taxon>Viridiplantae</taxon>
        <taxon>Streptophyta</taxon>
        <taxon>Embryophyta</taxon>
        <taxon>Tracheophyta</taxon>
        <taxon>Spermatophyta</taxon>
        <taxon>Magnoliopsida</taxon>
        <taxon>eudicotyledons</taxon>
        <taxon>Gunneridae</taxon>
        <taxon>Pentapetalae</taxon>
        <taxon>asterids</taxon>
        <taxon>lamiids</taxon>
        <taxon>Lamiales</taxon>
        <taxon>Lentibulariaceae</taxon>
        <taxon>Genlisea</taxon>
    </lineage>
</organism>
<sequence length="395" mass="43487">QLFDVIVIGAGVMGSSAAYHSGKRGLKTLLLEQFDFLHQRGSSHGESRTTRVTYPEHYYPKMVLESTRLWEEAERDAGFKVYYRTAHLDLGPSESKYLAAVVESCRENAIPVRVLDADQVSAEFRGVFRLPEGWIGVVNDHGGVIKPTKAVAMLQSLCLRYGASLRDNERVVGIERDGSTDEIVVSTADGGGFRSRKCVITAGAWTGNLIEKARGITLPIQPLETTVFYWKIRHGFESDFAIENGFPTFASFGDTYVYGTPSLEYPGLIKIPAHSGRPCAPEERTWTAQESPPLSPLQTWIETLFGGKIDAESSVAKQSCIYSMTPDEDFFLDFLGGDFGKNAVVCGGFSGHGFKMAPIVGRIAADLAQRGETEGVELEHFTIDRFRNNPKGNPK</sequence>
<evidence type="ECO:0000256" key="4">
    <source>
        <dbReference type="ARBA" id="ARBA00022827"/>
    </source>
</evidence>
<feature type="non-terminal residue" evidence="7">
    <location>
        <position position="1"/>
    </location>
</feature>
<evidence type="ECO:0000256" key="2">
    <source>
        <dbReference type="ARBA" id="ARBA00010989"/>
    </source>
</evidence>
<evidence type="ECO:0000256" key="5">
    <source>
        <dbReference type="ARBA" id="ARBA00023002"/>
    </source>
</evidence>
<dbReference type="PANTHER" id="PTHR10961:SF7">
    <property type="entry name" value="FAD DEPENDENT OXIDOREDUCTASE DOMAIN-CONTAINING PROTEIN"/>
    <property type="match status" value="1"/>
</dbReference>
<keyword evidence="4" id="KW-0274">FAD</keyword>
<dbReference type="SUPFAM" id="SSF54373">
    <property type="entry name" value="FAD-linked reductases, C-terminal domain"/>
    <property type="match status" value="1"/>
</dbReference>
<dbReference type="Gene3D" id="3.30.9.10">
    <property type="entry name" value="D-Amino Acid Oxidase, subunit A, domain 2"/>
    <property type="match status" value="1"/>
</dbReference>
<dbReference type="Pfam" id="PF01266">
    <property type="entry name" value="DAO"/>
    <property type="match status" value="1"/>
</dbReference>
<keyword evidence="8" id="KW-1185">Reference proteome</keyword>
<comment type="similarity">
    <text evidence="2">Belongs to the MSOX/MTOX family.</text>
</comment>
<dbReference type="EMBL" id="AUSU01003085">
    <property type="protein sequence ID" value="EPS67497.1"/>
    <property type="molecule type" value="Genomic_DNA"/>
</dbReference>
<dbReference type="InterPro" id="IPR036188">
    <property type="entry name" value="FAD/NAD-bd_sf"/>
</dbReference>
<dbReference type="Proteomes" id="UP000015453">
    <property type="component" value="Unassembled WGS sequence"/>
</dbReference>
<proteinExistence type="inferred from homology"/>
<evidence type="ECO:0000313" key="8">
    <source>
        <dbReference type="Proteomes" id="UP000015453"/>
    </source>
</evidence>
<dbReference type="PANTHER" id="PTHR10961">
    <property type="entry name" value="PEROXISOMAL SARCOSINE OXIDASE"/>
    <property type="match status" value="1"/>
</dbReference>
<comment type="caution">
    <text evidence="7">The sequence shown here is derived from an EMBL/GenBank/DDBJ whole genome shotgun (WGS) entry which is preliminary data.</text>
</comment>
<keyword evidence="5" id="KW-0560">Oxidoreductase</keyword>
<evidence type="ECO:0000259" key="6">
    <source>
        <dbReference type="Pfam" id="PF01266"/>
    </source>
</evidence>
<dbReference type="AlphaFoldDB" id="S8E567"/>
<name>S8E567_9LAMI</name>
<dbReference type="GO" id="GO:0050660">
    <property type="term" value="F:flavin adenine dinucleotide binding"/>
    <property type="evidence" value="ECO:0007669"/>
    <property type="project" value="InterPro"/>
</dbReference>